<dbReference type="PROSITE" id="PS50879">
    <property type="entry name" value="RNASE_H_1"/>
    <property type="match status" value="1"/>
</dbReference>
<dbReference type="GO" id="GO:0003677">
    <property type="term" value="F:DNA binding"/>
    <property type="evidence" value="ECO:0007669"/>
    <property type="project" value="UniProtKB-KW"/>
</dbReference>
<dbReference type="SUPFAM" id="SSF56672">
    <property type="entry name" value="DNA/RNA polymerases"/>
    <property type="match status" value="1"/>
</dbReference>
<evidence type="ECO:0000256" key="9">
    <source>
        <dbReference type="ARBA" id="ARBA00022833"/>
    </source>
</evidence>
<feature type="domain" description="RNase H type-1" evidence="19">
    <location>
        <begin position="547"/>
        <end position="683"/>
    </location>
</feature>
<dbReference type="InterPro" id="IPR021109">
    <property type="entry name" value="Peptidase_aspartic_dom_sf"/>
</dbReference>
<evidence type="ECO:0000259" key="19">
    <source>
        <dbReference type="PROSITE" id="PS50879"/>
    </source>
</evidence>
<dbReference type="GO" id="GO:0015074">
    <property type="term" value="P:DNA integration"/>
    <property type="evidence" value="ECO:0007669"/>
    <property type="project" value="UniProtKB-KW"/>
</dbReference>
<dbReference type="GO" id="GO:0008270">
    <property type="term" value="F:zinc ion binding"/>
    <property type="evidence" value="ECO:0007669"/>
    <property type="project" value="UniProtKB-KW"/>
</dbReference>
<dbReference type="GO" id="GO:0004190">
    <property type="term" value="F:aspartic-type endopeptidase activity"/>
    <property type="evidence" value="ECO:0007669"/>
    <property type="project" value="InterPro"/>
</dbReference>
<keyword evidence="7 14" id="KW-0863">Zinc-finger</keyword>
<dbReference type="GO" id="GO:0004523">
    <property type="term" value="F:RNA-DNA hybrid ribonuclease activity"/>
    <property type="evidence" value="ECO:0007669"/>
    <property type="project" value="InterPro"/>
</dbReference>
<dbReference type="InterPro" id="IPR043128">
    <property type="entry name" value="Rev_trsase/Diguanyl_cyclase"/>
</dbReference>
<dbReference type="Gene3D" id="3.10.10.10">
    <property type="entry name" value="HIV Type 1 Reverse Transcriptase, subunit A, domain 1"/>
    <property type="match status" value="1"/>
</dbReference>
<keyword evidence="6" id="KW-0255">Endonuclease</keyword>
<dbReference type="PANTHER" id="PTHR41694:SF3">
    <property type="entry name" value="RNA-DIRECTED DNA POLYMERASE-RELATED"/>
    <property type="match status" value="1"/>
</dbReference>
<dbReference type="GeneID" id="108501767"/>
<evidence type="ECO:0000256" key="4">
    <source>
        <dbReference type="ARBA" id="ARBA00022722"/>
    </source>
</evidence>
<evidence type="ECO:0000256" key="6">
    <source>
        <dbReference type="ARBA" id="ARBA00022759"/>
    </source>
</evidence>
<keyword evidence="8" id="KW-0378">Hydrolase</keyword>
<feature type="domain" description="Integrase catalytic" evidence="20">
    <location>
        <begin position="734"/>
        <end position="901"/>
    </location>
</feature>
<keyword evidence="10" id="KW-0229">DNA integration</keyword>
<evidence type="ECO:0000256" key="15">
    <source>
        <dbReference type="PROSITE-ProRule" id="PRU00506"/>
    </source>
</evidence>
<dbReference type="PROSITE" id="PS50876">
    <property type="entry name" value="ZF_INTEGRASE"/>
    <property type="match status" value="1"/>
</dbReference>
<dbReference type="InterPro" id="IPR018061">
    <property type="entry name" value="Retropepsins"/>
</dbReference>
<dbReference type="Pfam" id="PF00077">
    <property type="entry name" value="RVP"/>
    <property type="match status" value="1"/>
</dbReference>
<dbReference type="PROSITE" id="PS00141">
    <property type="entry name" value="ASP_PROTEASE"/>
    <property type="match status" value="1"/>
</dbReference>
<dbReference type="Gene3D" id="2.40.70.10">
    <property type="entry name" value="Acid Proteases"/>
    <property type="match status" value="1"/>
</dbReference>
<evidence type="ECO:0000256" key="10">
    <source>
        <dbReference type="ARBA" id="ARBA00022908"/>
    </source>
</evidence>
<dbReference type="Gene3D" id="3.30.70.270">
    <property type="match status" value="2"/>
</dbReference>
<dbReference type="SUPFAM" id="SSF50630">
    <property type="entry name" value="Acid proteases"/>
    <property type="match status" value="1"/>
</dbReference>
<dbReference type="OrthoDB" id="9395371at2759"/>
<evidence type="ECO:0000259" key="17">
    <source>
        <dbReference type="PROSITE" id="PS50876"/>
    </source>
</evidence>
<dbReference type="Gene3D" id="1.10.10.200">
    <property type="match status" value="1"/>
</dbReference>
<evidence type="ECO:0000256" key="14">
    <source>
        <dbReference type="PROSITE-ProRule" id="PRU00450"/>
    </source>
</evidence>
<accession>A0A6J0HYW4</accession>
<sequence>MVSIEDLLCVLSTDEEQRRQQQEVHWATTVKSSRPLLKCLVYFSQPRQPQKVKVEGLLDTGADITIIASKDWPHGWPAETAFVQVSGVGGTQFPVRSGVTEVPQLPRLSWKTETPVWVDQWPLPRKKLQTLNDLVNQELAKGHLEPSTSPWNTPVFVIQKSSGSWRFLQDLRKVNKVLEPMGALQQGMPSPSMLPAEWPLVAIDIKDCFFHIYLNPADSVRFAFSVPAINACEPHRRFQWRVLPQGMKNSPTLCQMFVAEVLRPIRQKYPQSIIFHYMDDVLICAKSQLAVDKTLNSTIMALKEKGLEISPEKVQREAPWRYLGLQITRRAIRPQAIEIDKRVRTLNDLQKLLGAINWIRPVLGITTGDLHPLFELLKGDADLSSPRFLTPQADIALSTVEKKIMQRQSHRKVEGLPTSLIIIREQKQPLALLGQFSNDGKDFCLWEWVFLPHQFGKTITTVAEMIGKVIFKGRTRCLELSGEEPNFIYLPLTSEHLEQLPQTSIDFQIAIGGYPGEIRLNLPACPFIQRLIPIPLKLKIVQSDLPIKGAKTFFTDGSGRTGNAVIIWQQNGNWQQDIHKVQGSPQIVELSAVVRTFEIFSGEPINLVTDSAYVCGVVKRIENSYLKEVTNQNLFKLLTKLLFLIQSREFGFFVVHTRSHTTLPGPVAEGNRLADHLAGMAVTPNLFQQAKISHEFFHQNARSLQKQFGLKLSQAREILKTCPDCQVITPVAPEGTNPRGLSALEIWQSDVTHVPEFGKLKYVHVSIDTYSKMIVATAHSGEKSRDVKRHFLSAFARMGVPKQVKTDNGPSYVSADTKWFFEQWGVHHTTGIPHNPTGQGIVERAHQNIKNLLKKQKRGSIGLSPQERLDKIMYVLNFLNMLEESETHINRSPADRHFRSNITTSNPEKAKVMFKDPLTETWTGPFPLITWGKGYACISGSEGPKWVPARRIKIFQA</sequence>
<keyword evidence="9" id="KW-0862">Zinc</keyword>
<evidence type="ECO:0000259" key="16">
    <source>
        <dbReference type="PROSITE" id="PS50175"/>
    </source>
</evidence>
<keyword evidence="11" id="KW-0695">RNA-directed DNA polymerase</keyword>
<feature type="domain" description="Integrase-type" evidence="21">
    <location>
        <begin position="910"/>
        <end position="957"/>
    </location>
</feature>
<dbReference type="InterPro" id="IPR001969">
    <property type="entry name" value="Aspartic_peptidase_AS"/>
</dbReference>
<dbReference type="Gene3D" id="3.30.420.10">
    <property type="entry name" value="Ribonuclease H-like superfamily/Ribonuclease H"/>
    <property type="match status" value="2"/>
</dbReference>
<keyword evidence="22" id="KW-1185">Reference proteome</keyword>
<dbReference type="SUPFAM" id="SSF50122">
    <property type="entry name" value="DNA-binding domain of retroviral integrase"/>
    <property type="match status" value="1"/>
</dbReference>
<gene>
    <name evidence="23" type="primary">LOC108501767</name>
</gene>
<dbReference type="InterPro" id="IPR002156">
    <property type="entry name" value="RNaseH_domain"/>
</dbReference>
<dbReference type="InterPro" id="IPR001995">
    <property type="entry name" value="Peptidase_A2_cat"/>
</dbReference>
<evidence type="ECO:0000259" key="20">
    <source>
        <dbReference type="PROSITE" id="PS50994"/>
    </source>
</evidence>
<evidence type="ECO:0000256" key="2">
    <source>
        <dbReference type="ARBA" id="ARBA00022679"/>
    </source>
</evidence>
<evidence type="ECO:0000256" key="11">
    <source>
        <dbReference type="ARBA" id="ARBA00022918"/>
    </source>
</evidence>
<dbReference type="GO" id="GO:0006310">
    <property type="term" value="P:DNA recombination"/>
    <property type="evidence" value="ECO:0007669"/>
    <property type="project" value="UniProtKB-KW"/>
</dbReference>
<dbReference type="Pfam" id="PF02022">
    <property type="entry name" value="Integrase_Zn"/>
    <property type="match status" value="1"/>
</dbReference>
<dbReference type="GO" id="GO:0035613">
    <property type="term" value="F:RNA stem-loop binding"/>
    <property type="evidence" value="ECO:0007669"/>
    <property type="project" value="TreeGrafter"/>
</dbReference>
<evidence type="ECO:0000313" key="22">
    <source>
        <dbReference type="Proteomes" id="UP000504624"/>
    </source>
</evidence>
<keyword evidence="4" id="KW-0540">Nuclease</keyword>
<evidence type="ECO:0000256" key="13">
    <source>
        <dbReference type="ARBA" id="ARBA00023172"/>
    </source>
</evidence>
<dbReference type="InterPro" id="IPR012337">
    <property type="entry name" value="RNaseH-like_sf"/>
</dbReference>
<keyword evidence="13" id="KW-0233">DNA recombination</keyword>
<dbReference type="InterPro" id="IPR043502">
    <property type="entry name" value="DNA/RNA_pol_sf"/>
</dbReference>
<feature type="domain" description="Integrase-type" evidence="17">
    <location>
        <begin position="685"/>
        <end position="726"/>
    </location>
</feature>
<dbReference type="SUPFAM" id="SSF46919">
    <property type="entry name" value="N-terminal Zn binding domain of HIV integrase"/>
    <property type="match status" value="1"/>
</dbReference>
<evidence type="ECO:0000256" key="5">
    <source>
        <dbReference type="ARBA" id="ARBA00022723"/>
    </source>
</evidence>
<evidence type="ECO:0000256" key="8">
    <source>
        <dbReference type="ARBA" id="ARBA00022801"/>
    </source>
</evidence>
<dbReference type="GO" id="GO:0006508">
    <property type="term" value="P:proteolysis"/>
    <property type="evidence" value="ECO:0007669"/>
    <property type="project" value="InterPro"/>
</dbReference>
<dbReference type="PROSITE" id="PS51027">
    <property type="entry name" value="INTEGRASE_DBD"/>
    <property type="match status" value="1"/>
</dbReference>
<dbReference type="InterPro" id="IPR036862">
    <property type="entry name" value="Integrase_C_dom_sf_retrovir"/>
</dbReference>
<dbReference type="Proteomes" id="UP000504624">
    <property type="component" value="Unplaced"/>
</dbReference>
<feature type="domain" description="Peptidase A2" evidence="16">
    <location>
        <begin position="54"/>
        <end position="90"/>
    </location>
</feature>
<dbReference type="InterPro" id="IPR000477">
    <property type="entry name" value="RT_dom"/>
</dbReference>
<keyword evidence="2" id="KW-0808">Transferase</keyword>
<feature type="DNA-binding region" description="Integrase-type" evidence="15">
    <location>
        <begin position="910"/>
        <end position="957"/>
    </location>
</feature>
<dbReference type="Pfam" id="PF06817">
    <property type="entry name" value="RVT_thumb"/>
    <property type="match status" value="1"/>
</dbReference>
<name>A0A6J0HYW4_9PASS</name>
<keyword evidence="5" id="KW-0479">Metal-binding</keyword>
<evidence type="ECO:0000256" key="3">
    <source>
        <dbReference type="ARBA" id="ARBA00022695"/>
    </source>
</evidence>
<dbReference type="Pfam" id="PF00665">
    <property type="entry name" value="rve"/>
    <property type="match status" value="1"/>
</dbReference>
<dbReference type="InterPro" id="IPR001037">
    <property type="entry name" value="Integrase_C_retrovir"/>
</dbReference>
<dbReference type="PANTHER" id="PTHR41694">
    <property type="entry name" value="ENDOGENOUS RETROVIRUS GROUP K MEMBER POL PROTEIN"/>
    <property type="match status" value="1"/>
</dbReference>
<evidence type="ECO:0000256" key="12">
    <source>
        <dbReference type="ARBA" id="ARBA00023125"/>
    </source>
</evidence>
<dbReference type="Pfam" id="PF00078">
    <property type="entry name" value="RVT_1"/>
    <property type="match status" value="1"/>
</dbReference>
<dbReference type="Gene3D" id="2.30.30.10">
    <property type="entry name" value="Integrase, C-terminal domain superfamily, retroviral"/>
    <property type="match status" value="1"/>
</dbReference>
<comment type="similarity">
    <text evidence="1">Belongs to the beta type-B retroviral polymerase family. HERV class-II K(HML-2) pol subfamily.</text>
</comment>
<protein>
    <submittedName>
        <fullName evidence="23">Endogenous retrovirus group K member 18 Pol protein-like</fullName>
    </submittedName>
</protein>
<keyword evidence="3" id="KW-0548">Nucleotidyltransferase</keyword>
<proteinExistence type="inferred from homology"/>
<dbReference type="InterPro" id="IPR017856">
    <property type="entry name" value="Integrase-like_N"/>
</dbReference>
<dbReference type="PROSITE" id="PS50878">
    <property type="entry name" value="RT_POL"/>
    <property type="match status" value="1"/>
</dbReference>
<evidence type="ECO:0000259" key="21">
    <source>
        <dbReference type="PROSITE" id="PS51027"/>
    </source>
</evidence>
<keyword evidence="12" id="KW-0238">DNA-binding</keyword>
<dbReference type="InterPro" id="IPR001584">
    <property type="entry name" value="Integrase_cat-core"/>
</dbReference>
<dbReference type="InterPro" id="IPR010661">
    <property type="entry name" value="RVT_thumb"/>
</dbReference>
<reference evidence="23" key="1">
    <citation type="submission" date="2025-08" db="UniProtKB">
        <authorList>
            <consortium name="RefSeq"/>
        </authorList>
    </citation>
    <scope>IDENTIFICATION</scope>
</reference>
<dbReference type="Pfam" id="PF00552">
    <property type="entry name" value="IN_DBD_C"/>
    <property type="match status" value="1"/>
</dbReference>
<dbReference type="InterPro" id="IPR003308">
    <property type="entry name" value="Integrase_Zn-bd_dom_N"/>
</dbReference>
<dbReference type="InterPro" id="IPR036397">
    <property type="entry name" value="RNaseH_sf"/>
</dbReference>
<dbReference type="PROSITE" id="PS50175">
    <property type="entry name" value="ASP_PROT_RETROV"/>
    <property type="match status" value="1"/>
</dbReference>
<dbReference type="SUPFAM" id="SSF53098">
    <property type="entry name" value="Ribonuclease H-like"/>
    <property type="match status" value="1"/>
</dbReference>
<dbReference type="GO" id="GO:0003964">
    <property type="term" value="F:RNA-directed DNA polymerase activity"/>
    <property type="evidence" value="ECO:0007669"/>
    <property type="project" value="UniProtKB-KW"/>
</dbReference>
<evidence type="ECO:0000313" key="23">
    <source>
        <dbReference type="RefSeq" id="XP_017679475.1"/>
    </source>
</evidence>
<organism evidence="22 23">
    <name type="scientific">Lepidothrix coronata</name>
    <name type="common">blue-crowned manakin</name>
    <dbReference type="NCBI Taxonomy" id="321398"/>
    <lineage>
        <taxon>Eukaryota</taxon>
        <taxon>Metazoa</taxon>
        <taxon>Chordata</taxon>
        <taxon>Craniata</taxon>
        <taxon>Vertebrata</taxon>
        <taxon>Euteleostomi</taxon>
        <taxon>Archelosauria</taxon>
        <taxon>Archosauria</taxon>
        <taxon>Dinosauria</taxon>
        <taxon>Saurischia</taxon>
        <taxon>Theropoda</taxon>
        <taxon>Coelurosauria</taxon>
        <taxon>Aves</taxon>
        <taxon>Neognathae</taxon>
        <taxon>Neoaves</taxon>
        <taxon>Telluraves</taxon>
        <taxon>Australaves</taxon>
        <taxon>Passeriformes</taxon>
        <taxon>Pipridae</taxon>
        <taxon>Lepidothrix</taxon>
    </lineage>
</organism>
<feature type="domain" description="Reverse transcriptase" evidence="18">
    <location>
        <begin position="139"/>
        <end position="327"/>
    </location>
</feature>
<dbReference type="AlphaFoldDB" id="A0A6J0HYW4"/>
<evidence type="ECO:0000256" key="1">
    <source>
        <dbReference type="ARBA" id="ARBA00010879"/>
    </source>
</evidence>
<dbReference type="RefSeq" id="XP_017679475.1">
    <property type="nucleotide sequence ID" value="XM_017823986.1"/>
</dbReference>
<dbReference type="Pfam" id="PF00075">
    <property type="entry name" value="RNase_H"/>
    <property type="match status" value="1"/>
</dbReference>
<dbReference type="PROSITE" id="PS50994">
    <property type="entry name" value="INTEGRASE"/>
    <property type="match status" value="1"/>
</dbReference>
<evidence type="ECO:0000256" key="7">
    <source>
        <dbReference type="ARBA" id="ARBA00022771"/>
    </source>
</evidence>
<evidence type="ECO:0000259" key="18">
    <source>
        <dbReference type="PROSITE" id="PS50878"/>
    </source>
</evidence>